<accession>A0ABD1MQJ2</accession>
<dbReference type="EMBL" id="JBGMDY010000004">
    <property type="protein sequence ID" value="KAL2338084.1"/>
    <property type="molecule type" value="Genomic_DNA"/>
</dbReference>
<dbReference type="InterPro" id="IPR014719">
    <property type="entry name" value="Ribosomal_bL12_C/ClpS-like"/>
</dbReference>
<name>A0ABD1MQJ2_9FABA</name>
<dbReference type="Proteomes" id="UP001603857">
    <property type="component" value="Unassembled WGS sequence"/>
</dbReference>
<keyword evidence="5" id="KW-1185">Reference proteome</keyword>
<evidence type="ECO:0000256" key="1">
    <source>
        <dbReference type="ARBA" id="ARBA00022980"/>
    </source>
</evidence>
<feature type="domain" description="Large ribosomal subunit protein bL12 C-terminal" evidence="3">
    <location>
        <begin position="42"/>
        <end position="105"/>
    </location>
</feature>
<sequence>MWVKEMPNVGFMKAGAPANLAGMASKEPTASKEDQKLEKTVFELKLNSYEAALKIKVIKEVRGFTDLGLKEAKGLVEKTPCYKERCFKGRREQIIEKLKALGAIVIME</sequence>
<keyword evidence="2" id="KW-0687">Ribonucleoprotein</keyword>
<keyword evidence="1" id="KW-0689">Ribosomal protein</keyword>
<evidence type="ECO:0000256" key="2">
    <source>
        <dbReference type="ARBA" id="ARBA00023274"/>
    </source>
</evidence>
<comment type="caution">
    <text evidence="4">The sequence shown here is derived from an EMBL/GenBank/DDBJ whole genome shotgun (WGS) entry which is preliminary data.</text>
</comment>
<dbReference type="Pfam" id="PF00542">
    <property type="entry name" value="Ribosomal_L12"/>
    <property type="match status" value="1"/>
</dbReference>
<dbReference type="PANTHER" id="PTHR45987">
    <property type="entry name" value="39S RIBOSOMAL PROTEIN L12"/>
    <property type="match status" value="1"/>
</dbReference>
<dbReference type="Gene3D" id="3.30.1390.10">
    <property type="match status" value="1"/>
</dbReference>
<reference evidence="4 5" key="1">
    <citation type="submission" date="2024-08" db="EMBL/GenBank/DDBJ databases">
        <title>Insights into the chromosomal genome structure of Flemingia macrophylla.</title>
        <authorList>
            <person name="Ding Y."/>
            <person name="Zhao Y."/>
            <person name="Bi W."/>
            <person name="Wu M."/>
            <person name="Zhao G."/>
            <person name="Gong Y."/>
            <person name="Li W."/>
            <person name="Zhang P."/>
        </authorList>
    </citation>
    <scope>NUCLEOTIDE SEQUENCE [LARGE SCALE GENOMIC DNA]</scope>
    <source>
        <strain evidence="4">DYQJB</strain>
        <tissue evidence="4">Leaf</tissue>
    </source>
</reference>
<evidence type="ECO:0000313" key="5">
    <source>
        <dbReference type="Proteomes" id="UP001603857"/>
    </source>
</evidence>
<dbReference type="SUPFAM" id="SSF54736">
    <property type="entry name" value="ClpS-like"/>
    <property type="match status" value="1"/>
</dbReference>
<dbReference type="AlphaFoldDB" id="A0ABD1MQJ2"/>
<dbReference type="PANTHER" id="PTHR45987:SF1">
    <property type="entry name" value="50S RIBOSOMAL PROTEIN L7_L12-RELATED"/>
    <property type="match status" value="1"/>
</dbReference>
<evidence type="ECO:0000259" key="3">
    <source>
        <dbReference type="Pfam" id="PF00542"/>
    </source>
</evidence>
<dbReference type="InterPro" id="IPR013823">
    <property type="entry name" value="Ribosomal_bL12_C"/>
</dbReference>
<proteinExistence type="predicted"/>
<organism evidence="4 5">
    <name type="scientific">Flemingia macrophylla</name>
    <dbReference type="NCBI Taxonomy" id="520843"/>
    <lineage>
        <taxon>Eukaryota</taxon>
        <taxon>Viridiplantae</taxon>
        <taxon>Streptophyta</taxon>
        <taxon>Embryophyta</taxon>
        <taxon>Tracheophyta</taxon>
        <taxon>Spermatophyta</taxon>
        <taxon>Magnoliopsida</taxon>
        <taxon>eudicotyledons</taxon>
        <taxon>Gunneridae</taxon>
        <taxon>Pentapetalae</taxon>
        <taxon>rosids</taxon>
        <taxon>fabids</taxon>
        <taxon>Fabales</taxon>
        <taxon>Fabaceae</taxon>
        <taxon>Papilionoideae</taxon>
        <taxon>50 kb inversion clade</taxon>
        <taxon>NPAAA clade</taxon>
        <taxon>indigoferoid/millettioid clade</taxon>
        <taxon>Phaseoleae</taxon>
        <taxon>Flemingia</taxon>
    </lineage>
</organism>
<dbReference type="GO" id="GO:1990904">
    <property type="term" value="C:ribonucleoprotein complex"/>
    <property type="evidence" value="ECO:0007669"/>
    <property type="project" value="UniProtKB-KW"/>
</dbReference>
<dbReference type="GO" id="GO:0005840">
    <property type="term" value="C:ribosome"/>
    <property type="evidence" value="ECO:0007669"/>
    <property type="project" value="UniProtKB-KW"/>
</dbReference>
<gene>
    <name evidence="4" type="ORF">Fmac_012530</name>
</gene>
<dbReference type="InterPro" id="IPR000206">
    <property type="entry name" value="Ribosomal_bL12"/>
</dbReference>
<protein>
    <recommendedName>
        <fullName evidence="3">Large ribosomal subunit protein bL12 C-terminal domain-containing protein</fullName>
    </recommendedName>
</protein>
<dbReference type="CDD" id="cd00387">
    <property type="entry name" value="Ribosomal_L7_L12"/>
    <property type="match status" value="1"/>
</dbReference>
<evidence type="ECO:0000313" key="4">
    <source>
        <dbReference type="EMBL" id="KAL2338084.1"/>
    </source>
</evidence>